<dbReference type="RefSeq" id="WP_208842972.1">
    <property type="nucleotide sequence ID" value="NZ_CP072133.1"/>
</dbReference>
<keyword evidence="5" id="KW-1185">Reference proteome</keyword>
<feature type="domain" description="GIY-YIG" evidence="3">
    <location>
        <begin position="7"/>
        <end position="82"/>
    </location>
</feature>
<dbReference type="CDD" id="cd10456">
    <property type="entry name" value="GIY-YIG_UPF0213"/>
    <property type="match status" value="1"/>
</dbReference>
<organism evidence="4 5">
    <name type="scientific">Pseudoalteromonas xiamenensis</name>
    <dbReference type="NCBI Taxonomy" id="882626"/>
    <lineage>
        <taxon>Bacteria</taxon>
        <taxon>Pseudomonadati</taxon>
        <taxon>Pseudomonadota</taxon>
        <taxon>Gammaproteobacteria</taxon>
        <taxon>Alteromonadales</taxon>
        <taxon>Pseudoalteromonadaceae</taxon>
        <taxon>Pseudoalteromonas</taxon>
    </lineage>
</organism>
<dbReference type="Pfam" id="PF01541">
    <property type="entry name" value="GIY-YIG"/>
    <property type="match status" value="1"/>
</dbReference>
<evidence type="ECO:0000313" key="4">
    <source>
        <dbReference type="EMBL" id="QTH71331.1"/>
    </source>
</evidence>
<keyword evidence="2" id="KW-1133">Transmembrane helix</keyword>
<dbReference type="PROSITE" id="PS50164">
    <property type="entry name" value="GIY_YIG"/>
    <property type="match status" value="1"/>
</dbReference>
<evidence type="ECO:0000256" key="2">
    <source>
        <dbReference type="SAM" id="Phobius"/>
    </source>
</evidence>
<keyword evidence="2" id="KW-0472">Membrane</keyword>
<dbReference type="Proteomes" id="UP000664904">
    <property type="component" value="Chromosome"/>
</dbReference>
<proteinExistence type="inferred from homology"/>
<dbReference type="InterPro" id="IPR035901">
    <property type="entry name" value="GIY-YIG_endonuc_sf"/>
</dbReference>
<reference evidence="4" key="1">
    <citation type="submission" date="2021-03" db="EMBL/GenBank/DDBJ databases">
        <title>Complete Genome of Pseudoalteromonas xiamenensis STKMTI.2, a new potential marine bacterium producing anti-Vibrio compounds.</title>
        <authorList>
            <person name="Handayani D.P."/>
            <person name="Isnansetyo A."/>
            <person name="Istiqomah I."/>
            <person name="Jumina J."/>
        </authorList>
    </citation>
    <scope>NUCLEOTIDE SEQUENCE</scope>
    <source>
        <strain evidence="4">STKMTI.2</strain>
    </source>
</reference>
<protein>
    <submittedName>
        <fullName evidence="4">GIY-YIG nuclease family protein</fullName>
    </submittedName>
</protein>
<feature type="transmembrane region" description="Helical" evidence="2">
    <location>
        <begin position="6"/>
        <end position="25"/>
    </location>
</feature>
<name>A0A975DJA6_9GAMM</name>
<dbReference type="KEGG" id="pxi:J5O05_16315"/>
<dbReference type="AlphaFoldDB" id="A0A975DJA6"/>
<sequence length="99" mass="10864">MSEEKAVIWSLYIVETATGIWYTGITPDVEMRIAKHESGKGAKSLRGKGPLKLIFQKVVGSKSEAAILEYKVKRLTKAKKRLYVSTCGATIESISSETA</sequence>
<evidence type="ECO:0000256" key="1">
    <source>
        <dbReference type="ARBA" id="ARBA00007435"/>
    </source>
</evidence>
<gene>
    <name evidence="4" type="ORF">J5O05_16315</name>
</gene>
<accession>A0A975DJA6</accession>
<dbReference type="SUPFAM" id="SSF82771">
    <property type="entry name" value="GIY-YIG endonuclease"/>
    <property type="match status" value="1"/>
</dbReference>
<dbReference type="PANTHER" id="PTHR34477:SF1">
    <property type="entry name" value="UPF0213 PROTEIN YHBQ"/>
    <property type="match status" value="1"/>
</dbReference>
<dbReference type="PANTHER" id="PTHR34477">
    <property type="entry name" value="UPF0213 PROTEIN YHBQ"/>
    <property type="match status" value="1"/>
</dbReference>
<evidence type="ECO:0000313" key="5">
    <source>
        <dbReference type="Proteomes" id="UP000664904"/>
    </source>
</evidence>
<dbReference type="Gene3D" id="3.40.1440.10">
    <property type="entry name" value="GIY-YIG endonuclease"/>
    <property type="match status" value="1"/>
</dbReference>
<evidence type="ECO:0000259" key="3">
    <source>
        <dbReference type="PROSITE" id="PS50164"/>
    </source>
</evidence>
<dbReference type="InterPro" id="IPR050190">
    <property type="entry name" value="UPF0213_domain"/>
</dbReference>
<dbReference type="InterPro" id="IPR000305">
    <property type="entry name" value="GIY-YIG_endonuc"/>
</dbReference>
<dbReference type="EMBL" id="CP072133">
    <property type="protein sequence ID" value="QTH71331.1"/>
    <property type="molecule type" value="Genomic_DNA"/>
</dbReference>
<comment type="similarity">
    <text evidence="1">Belongs to the UPF0213 family.</text>
</comment>
<keyword evidence="2" id="KW-0812">Transmembrane</keyword>